<accession>A0A7R9F5M0</accession>
<gene>
    <name evidence="1" type="ORF">TBIB3V08_LOCUS9760</name>
</gene>
<proteinExistence type="predicted"/>
<dbReference type="EMBL" id="OD568897">
    <property type="protein sequence ID" value="CAD7447446.1"/>
    <property type="molecule type" value="Genomic_DNA"/>
</dbReference>
<sequence length="81" mass="9367">MTSPDRTPGEPILYNRFTHGYVDTITHYTPFYVCIGCNCTCALKEESPLKRKIYNIQMANSHNTMLYYGRSLPKGYSRSIH</sequence>
<dbReference type="AlphaFoldDB" id="A0A7R9F5M0"/>
<name>A0A7R9F5M0_9NEOP</name>
<organism evidence="1">
    <name type="scientific">Timema bartmani</name>
    <dbReference type="NCBI Taxonomy" id="61472"/>
    <lineage>
        <taxon>Eukaryota</taxon>
        <taxon>Metazoa</taxon>
        <taxon>Ecdysozoa</taxon>
        <taxon>Arthropoda</taxon>
        <taxon>Hexapoda</taxon>
        <taxon>Insecta</taxon>
        <taxon>Pterygota</taxon>
        <taxon>Neoptera</taxon>
        <taxon>Polyneoptera</taxon>
        <taxon>Phasmatodea</taxon>
        <taxon>Timematodea</taxon>
        <taxon>Timematoidea</taxon>
        <taxon>Timematidae</taxon>
        <taxon>Timema</taxon>
    </lineage>
</organism>
<reference evidence="1" key="1">
    <citation type="submission" date="2020-11" db="EMBL/GenBank/DDBJ databases">
        <authorList>
            <person name="Tran Van P."/>
        </authorList>
    </citation>
    <scope>NUCLEOTIDE SEQUENCE</scope>
</reference>
<evidence type="ECO:0000313" key="1">
    <source>
        <dbReference type="EMBL" id="CAD7447446.1"/>
    </source>
</evidence>
<protein>
    <submittedName>
        <fullName evidence="1">Uncharacterized protein</fullName>
    </submittedName>
</protein>